<feature type="transmembrane region" description="Helical" evidence="6">
    <location>
        <begin position="214"/>
        <end position="232"/>
    </location>
</feature>
<feature type="transmembrane region" description="Helical" evidence="6">
    <location>
        <begin position="299"/>
        <end position="322"/>
    </location>
</feature>
<keyword evidence="4 6" id="KW-1133">Transmembrane helix</keyword>
<feature type="transmembrane region" description="Helical" evidence="6">
    <location>
        <begin position="184"/>
        <end position="202"/>
    </location>
</feature>
<evidence type="ECO:0000256" key="6">
    <source>
        <dbReference type="SAM" id="Phobius"/>
    </source>
</evidence>
<sequence length="468" mass="50245">MSLWRKKSIDALIASSQQGRTLKKELSALDLTFLGIGAIIGTGIFVLTGVGALKAGPGLILSFIIAGLACAFAAFTYAEFASLVPVSGSVYTYSYATLGEFVAWIIGWDLMLEYILAVSAVSVGWSGYFTSFLEGVGITIPAALTGAPGAGGVFNLPAFLIVLVITFLLSIGVKESKWVNNVMVVLKLVVVALVIIAGVFYVKPENWTPFMPMGFGGVSAAAAIVFFAYLGFDAVSTAAEETRDPGRDLPKGILWSLGVCTLLYVIVSAIVVGIVPYQQFEDHQSAPVAYALKVAGQDWAAGIISVGAVVGMITVMLVMLYGQTRIGFAMSRDGLLPKWMSSVHEKYRTPFGSTWFYGLFCAFLGALVPLDKLAELVNMGTMAAFVLISVAVIVLRRTQPDLPRKFRCPWVPVIPGLAIIFCLYLMLQLPGDTWVRFGIWLLIGLVVYFTYSRKHSNLNSASEAGKAS</sequence>
<evidence type="ECO:0000256" key="5">
    <source>
        <dbReference type="ARBA" id="ARBA00023136"/>
    </source>
</evidence>
<gene>
    <name evidence="7" type="ORF">SAMN05444955_11462</name>
</gene>
<evidence type="ECO:0000256" key="3">
    <source>
        <dbReference type="ARBA" id="ARBA00022692"/>
    </source>
</evidence>
<feature type="transmembrane region" description="Helical" evidence="6">
    <location>
        <begin position="90"/>
        <end position="107"/>
    </location>
</feature>
<feature type="transmembrane region" description="Helical" evidence="6">
    <location>
        <begin position="433"/>
        <end position="451"/>
    </location>
</feature>
<organism evidence="7 8">
    <name type="scientific">Lihuaxuella thermophila</name>
    <dbReference type="NCBI Taxonomy" id="1173111"/>
    <lineage>
        <taxon>Bacteria</taxon>
        <taxon>Bacillati</taxon>
        <taxon>Bacillota</taxon>
        <taxon>Bacilli</taxon>
        <taxon>Bacillales</taxon>
        <taxon>Thermoactinomycetaceae</taxon>
        <taxon>Lihuaxuella</taxon>
    </lineage>
</organism>
<dbReference type="NCBIfam" id="TIGR00909">
    <property type="entry name" value="2A0306"/>
    <property type="match status" value="1"/>
</dbReference>
<protein>
    <submittedName>
        <fullName evidence="7">Basic amino acid/polyamine antiporter, APA family</fullName>
    </submittedName>
</protein>
<feature type="transmembrane region" description="Helical" evidence="6">
    <location>
        <begin position="407"/>
        <end position="427"/>
    </location>
</feature>
<dbReference type="GO" id="GO:0016020">
    <property type="term" value="C:membrane"/>
    <property type="evidence" value="ECO:0007669"/>
    <property type="project" value="UniProtKB-SubCell"/>
</dbReference>
<dbReference type="PIRSF" id="PIRSF006060">
    <property type="entry name" value="AA_transporter"/>
    <property type="match status" value="1"/>
</dbReference>
<evidence type="ECO:0000313" key="7">
    <source>
        <dbReference type="EMBL" id="SEN56384.1"/>
    </source>
</evidence>
<dbReference type="PANTHER" id="PTHR43243:SF4">
    <property type="entry name" value="CATIONIC AMINO ACID TRANSPORTER 4"/>
    <property type="match status" value="1"/>
</dbReference>
<keyword evidence="5 6" id="KW-0472">Membrane</keyword>
<feature type="transmembrane region" description="Helical" evidence="6">
    <location>
        <begin position="114"/>
        <end position="133"/>
    </location>
</feature>
<dbReference type="EMBL" id="FOCQ01000014">
    <property type="protein sequence ID" value="SEN56384.1"/>
    <property type="molecule type" value="Genomic_DNA"/>
</dbReference>
<feature type="transmembrane region" description="Helical" evidence="6">
    <location>
        <begin position="376"/>
        <end position="395"/>
    </location>
</feature>
<dbReference type="PANTHER" id="PTHR43243">
    <property type="entry name" value="INNER MEMBRANE TRANSPORTER YGJI-RELATED"/>
    <property type="match status" value="1"/>
</dbReference>
<feature type="transmembrane region" description="Helical" evidence="6">
    <location>
        <begin position="253"/>
        <end position="279"/>
    </location>
</feature>
<proteinExistence type="predicted"/>
<keyword evidence="8" id="KW-1185">Reference proteome</keyword>
<dbReference type="Pfam" id="PF13520">
    <property type="entry name" value="AA_permease_2"/>
    <property type="match status" value="1"/>
</dbReference>
<reference evidence="7 8" key="1">
    <citation type="submission" date="2016-10" db="EMBL/GenBank/DDBJ databases">
        <authorList>
            <person name="de Groot N.N."/>
        </authorList>
    </citation>
    <scope>NUCLEOTIDE SEQUENCE [LARGE SCALE GENOMIC DNA]</scope>
    <source>
        <strain evidence="7 8">DSM 46701</strain>
    </source>
</reference>
<evidence type="ECO:0000313" key="8">
    <source>
        <dbReference type="Proteomes" id="UP000199695"/>
    </source>
</evidence>
<accession>A0A1H8HJZ9</accession>
<dbReference type="OrthoDB" id="9762947at2"/>
<dbReference type="InterPro" id="IPR004758">
    <property type="entry name" value="AA_transporter"/>
</dbReference>
<dbReference type="Gene3D" id="1.20.1740.10">
    <property type="entry name" value="Amino acid/polyamine transporter I"/>
    <property type="match status" value="1"/>
</dbReference>
<keyword evidence="3 6" id="KW-0812">Transmembrane</keyword>
<feature type="transmembrane region" description="Helical" evidence="6">
    <location>
        <begin position="31"/>
        <end position="52"/>
    </location>
</feature>
<feature type="transmembrane region" description="Helical" evidence="6">
    <location>
        <begin position="153"/>
        <end position="172"/>
    </location>
</feature>
<feature type="transmembrane region" description="Helical" evidence="6">
    <location>
        <begin position="59"/>
        <end position="78"/>
    </location>
</feature>
<dbReference type="AlphaFoldDB" id="A0A1H8HJZ9"/>
<evidence type="ECO:0000256" key="2">
    <source>
        <dbReference type="ARBA" id="ARBA00022448"/>
    </source>
</evidence>
<name>A0A1H8HJZ9_9BACL</name>
<dbReference type="STRING" id="1173111.SAMN05444955_11462"/>
<dbReference type="Proteomes" id="UP000199695">
    <property type="component" value="Unassembled WGS sequence"/>
</dbReference>
<feature type="transmembrane region" description="Helical" evidence="6">
    <location>
        <begin position="354"/>
        <end position="370"/>
    </location>
</feature>
<dbReference type="InterPro" id="IPR002293">
    <property type="entry name" value="AA/rel_permease1"/>
</dbReference>
<evidence type="ECO:0000256" key="1">
    <source>
        <dbReference type="ARBA" id="ARBA00004141"/>
    </source>
</evidence>
<comment type="subcellular location">
    <subcellularLocation>
        <location evidence="1">Membrane</location>
        <topology evidence="1">Multi-pass membrane protein</topology>
    </subcellularLocation>
</comment>
<dbReference type="RefSeq" id="WP_089971061.1">
    <property type="nucleotide sequence ID" value="NZ_FOCQ01000014.1"/>
</dbReference>
<keyword evidence="2" id="KW-0813">Transport</keyword>
<evidence type="ECO:0000256" key="4">
    <source>
        <dbReference type="ARBA" id="ARBA00022989"/>
    </source>
</evidence>
<dbReference type="GO" id="GO:0015171">
    <property type="term" value="F:amino acid transmembrane transporter activity"/>
    <property type="evidence" value="ECO:0007669"/>
    <property type="project" value="TreeGrafter"/>
</dbReference>